<reference evidence="6" key="1">
    <citation type="submission" date="2022-11" db="EMBL/GenBank/DDBJ databases">
        <title>Centuries of genome instability and evolution in soft-shell clam transmissible cancer (bioRxiv).</title>
        <authorList>
            <person name="Hart S.F.M."/>
            <person name="Yonemitsu M.A."/>
            <person name="Giersch R.M."/>
            <person name="Beal B.F."/>
            <person name="Arriagada G."/>
            <person name="Davis B.W."/>
            <person name="Ostrander E.A."/>
            <person name="Goff S.P."/>
            <person name="Metzger M.J."/>
        </authorList>
    </citation>
    <scope>NUCLEOTIDE SEQUENCE</scope>
    <source>
        <strain evidence="6">MELC-2E11</strain>
        <tissue evidence="6">Siphon/mantle</tissue>
    </source>
</reference>
<dbReference type="CDD" id="cd16899">
    <property type="entry name" value="LYZ_C_invert"/>
    <property type="match status" value="1"/>
</dbReference>
<dbReference type="PANTHER" id="PTHR11407:SF63">
    <property type="entry name" value="LYSOZYME C"/>
    <property type="match status" value="1"/>
</dbReference>
<evidence type="ECO:0000256" key="4">
    <source>
        <dbReference type="RuleBase" id="RU004440"/>
    </source>
</evidence>
<comment type="similarity">
    <text evidence="4">Belongs to the glycosyl hydrolase 22 family.</text>
</comment>
<keyword evidence="3" id="KW-1015">Disulfide bond</keyword>
<keyword evidence="2" id="KW-0929">Antimicrobial</keyword>
<dbReference type="Gene3D" id="1.10.530.10">
    <property type="match status" value="1"/>
</dbReference>
<dbReference type="PRINTS" id="PR00135">
    <property type="entry name" value="LYZLACT"/>
</dbReference>
<feature type="signal peptide" evidence="5">
    <location>
        <begin position="1"/>
        <end position="18"/>
    </location>
</feature>
<evidence type="ECO:0000256" key="1">
    <source>
        <dbReference type="ARBA" id="ARBA00012732"/>
    </source>
</evidence>
<organism evidence="6 7">
    <name type="scientific">Mya arenaria</name>
    <name type="common">Soft-shell clam</name>
    <dbReference type="NCBI Taxonomy" id="6604"/>
    <lineage>
        <taxon>Eukaryota</taxon>
        <taxon>Metazoa</taxon>
        <taxon>Spiralia</taxon>
        <taxon>Lophotrochozoa</taxon>
        <taxon>Mollusca</taxon>
        <taxon>Bivalvia</taxon>
        <taxon>Autobranchia</taxon>
        <taxon>Heteroconchia</taxon>
        <taxon>Euheterodonta</taxon>
        <taxon>Imparidentia</taxon>
        <taxon>Neoheterodontei</taxon>
        <taxon>Myida</taxon>
        <taxon>Myoidea</taxon>
        <taxon>Myidae</taxon>
        <taxon>Mya</taxon>
    </lineage>
</organism>
<feature type="chain" id="PRO_5045268584" description="lysozyme" evidence="5">
    <location>
        <begin position="19"/>
        <end position="147"/>
    </location>
</feature>
<dbReference type="EC" id="3.2.1.17" evidence="1"/>
<gene>
    <name evidence="6" type="ORF">MAR_012123</name>
</gene>
<keyword evidence="7" id="KW-1185">Reference proteome</keyword>
<dbReference type="EMBL" id="CP111025">
    <property type="protein sequence ID" value="WAR26419.1"/>
    <property type="molecule type" value="Genomic_DNA"/>
</dbReference>
<protein>
    <recommendedName>
        <fullName evidence="1">lysozyme</fullName>
        <ecNumber evidence="1">3.2.1.17</ecNumber>
    </recommendedName>
</protein>
<dbReference type="Proteomes" id="UP001164746">
    <property type="component" value="Chromosome 14"/>
</dbReference>
<evidence type="ECO:0000313" key="7">
    <source>
        <dbReference type="Proteomes" id="UP001164746"/>
    </source>
</evidence>
<evidence type="ECO:0000256" key="2">
    <source>
        <dbReference type="ARBA" id="ARBA00022638"/>
    </source>
</evidence>
<dbReference type="SUPFAM" id="SSF53955">
    <property type="entry name" value="Lysozyme-like"/>
    <property type="match status" value="1"/>
</dbReference>
<accession>A0ABY7FZP2</accession>
<dbReference type="PANTHER" id="PTHR11407">
    <property type="entry name" value="LYSOZYME C"/>
    <property type="match status" value="1"/>
</dbReference>
<evidence type="ECO:0000313" key="6">
    <source>
        <dbReference type="EMBL" id="WAR26419.1"/>
    </source>
</evidence>
<sequence>MMHSLALLLLCLPYLAQGYIYTKCELARDLLAENVAKSELHKWVCMAWYESSFNTAAVNQNSPNSVDHGLFQINSYWNCDPQNGKPAKNGCGHPCSDYKNTDLTDDVACIKKLKREHKGWGFSMSYTNNCQSKTSSYISECGIPGLG</sequence>
<evidence type="ECO:0000256" key="3">
    <source>
        <dbReference type="ARBA" id="ARBA00023157"/>
    </source>
</evidence>
<proteinExistence type="inferred from homology"/>
<name>A0ABY7FZP2_MYAAR</name>
<dbReference type="PROSITE" id="PS51348">
    <property type="entry name" value="GLYCOSYL_HYDROL_F22_2"/>
    <property type="match status" value="1"/>
</dbReference>
<dbReference type="InterPro" id="IPR023346">
    <property type="entry name" value="Lysozyme-like_dom_sf"/>
</dbReference>
<evidence type="ECO:0000256" key="5">
    <source>
        <dbReference type="SAM" id="SignalP"/>
    </source>
</evidence>
<dbReference type="InterPro" id="IPR001916">
    <property type="entry name" value="Glyco_hydro_22"/>
</dbReference>
<dbReference type="SMART" id="SM00263">
    <property type="entry name" value="LYZ1"/>
    <property type="match status" value="1"/>
</dbReference>
<keyword evidence="5" id="KW-0732">Signal</keyword>
<dbReference type="Pfam" id="PF00062">
    <property type="entry name" value="Lys"/>
    <property type="match status" value="1"/>
</dbReference>
<keyword evidence="2" id="KW-0081">Bacteriolytic enzyme</keyword>